<protein>
    <recommendedName>
        <fullName evidence="2">FAD synthase</fullName>
        <ecNumber evidence="2">2.7.7.2</ecNumber>
    </recommendedName>
    <alternativeName>
        <fullName evidence="10">FAD pyrophosphorylase</fullName>
    </alternativeName>
    <alternativeName>
        <fullName evidence="11">FMN adenylyltransferase</fullName>
    </alternativeName>
</protein>
<evidence type="ECO:0000256" key="2">
    <source>
        <dbReference type="ARBA" id="ARBA00012393"/>
    </source>
</evidence>
<dbReference type="OrthoDB" id="270728at2759"/>
<dbReference type="GO" id="GO:0003919">
    <property type="term" value="F:FMN adenylyltransferase activity"/>
    <property type="evidence" value="ECO:0007669"/>
    <property type="project" value="UniProtKB-EC"/>
</dbReference>
<gene>
    <name evidence="15" type="primary">FLAD1_2</name>
    <name evidence="15" type="ORF">IWQ60_010318</name>
</gene>
<keyword evidence="4" id="KW-0288">FMN</keyword>
<evidence type="ECO:0000313" key="15">
    <source>
        <dbReference type="EMBL" id="KAJ1911075.1"/>
    </source>
</evidence>
<evidence type="ECO:0000256" key="1">
    <source>
        <dbReference type="ARBA" id="ARBA00004726"/>
    </source>
</evidence>
<dbReference type="EC" id="2.7.7.2" evidence="2"/>
<feature type="compositionally biased region" description="Basic and acidic residues" evidence="13">
    <location>
        <begin position="931"/>
        <end position="940"/>
    </location>
</feature>
<proteinExistence type="predicted"/>
<sequence>MTTSVSCTYESLVQLAHGKTPFAQRVQEAIEIIEQALDTYSPDNIALSFNGGKDCTVLLEITTAILFHRYPDAAPLAVAYVTEPDTFPELEAFVDSTAQRHRLDIVRTPGPLKAGLHEFMRRKPQIQAIIVGTRRSDPHGATMPTFAPTDGDWPRFVRVNPILDWTYSDIWCLLRTLQVPYCSLYDQGYTSLGDRRTTVPNPILASPKSPGGFEPAWTLTDCSSERHGRNSAAGDMPDHMQEDGALPPSLDKPFEAYLAYIQDVDSPAPPAPPLAIRYVLVDLCRPRSDGSPGPFFDDITNLWPQQTVADLIRILEVEYEHGVSQLYPDAYKPVKEEEEGADGDTPMRETGETAAGPALAFPKQFLAWATAAISGGKLSPQALYTWYDILQQLTLYLHRLNGGMCRTWAHPPEATTAEATGGAPTTTATRGTTESEIALAKTFLPACNTLFRHLVLWCQRSVRFPMPSGSADVGPRPHRPHGPTGARGSGHASAAMASPTMPTGAASMTALTLGVLREFEERLTSLLTDWHAHTRCPHAKPGLDAPTCIISESSSYLYLDLIELVALHGRPAARHNALYTLWLDCNPARSGADEDPDPMFPLTLVAERLEVPRVPHSSFLLQTHLLAQLLSACEVLNTGSTANTLGQLLHDLDSRPDLLGSAYRPFVDRLLTLVVLSRSPTAQKGFFARALACDLRTACLASVTRLARLAERALTVSLDPLADLCVPVPSRRLQAEVPLALKLYRLIYQCVIDEPGFRASLAGQTFALRTFLVYLREQVLHTTVVTPAGETPRLCFRAQLRRLLRDLLLYLCRTTPTFTRFVDAALCLWFTPRTYQRSLQMALDKVAADDPADASFGLAVGRQATEGERGLEGGTWGSAAGLPGWLVDLLLPDYKPSTLGTAARGRSDQAPPVPAGSGPGRFRDNKRKRDRRPEPHEASFRRSKNQNDPPSLFGSTDTNVPAPPSGTLLAYWDIVHAGSIVSPLTQQASQAPLYYDPTSKLTRARTVSAAVTAAATCPTPSSHGGLANAHSVLEDGMLLGPTQFETTASRSTTGGAPILGTSVASATVDARLVDFFSLAVALPTDASDRRDRMYTITRAVLHQFQPLLYQGPVARYEEHLPRPIPFLRDVRLLNRCRQQPVGIALLLLTVDHPVCILEAGPLITSLLASLTGFFNLQHTKLATIFTAELDLVRALTTYLTRARLIYHPLDLLDPLYAHLTAGDLSRLLYGCVWPVYLRRMAQLHYAQNGGIDDTRYARPSAMMTANALTSPMTAVTIAASDPPPLSLNPPSPTASIDNSKAGEKETTVSVSASGHWAAYLRSLPGAREENALCTEQEVGEMREVVYAVLRRNLPATAPYFPMFL</sequence>
<feature type="compositionally biased region" description="Pro residues" evidence="13">
    <location>
        <begin position="1281"/>
        <end position="1292"/>
    </location>
</feature>
<evidence type="ECO:0000313" key="16">
    <source>
        <dbReference type="Proteomes" id="UP001150569"/>
    </source>
</evidence>
<evidence type="ECO:0000256" key="11">
    <source>
        <dbReference type="ARBA" id="ARBA00031871"/>
    </source>
</evidence>
<dbReference type="Pfam" id="PF01507">
    <property type="entry name" value="PAPS_reduct"/>
    <property type="match status" value="1"/>
</dbReference>
<keyword evidence="5 15" id="KW-0808">Transferase</keyword>
<keyword evidence="16" id="KW-1185">Reference proteome</keyword>
<dbReference type="InterPro" id="IPR002500">
    <property type="entry name" value="PAPS_reduct_dom"/>
</dbReference>
<evidence type="ECO:0000256" key="12">
    <source>
        <dbReference type="ARBA" id="ARBA00049494"/>
    </source>
</evidence>
<organism evidence="15 16">
    <name type="scientific">Tieghemiomyces parasiticus</name>
    <dbReference type="NCBI Taxonomy" id="78921"/>
    <lineage>
        <taxon>Eukaryota</taxon>
        <taxon>Fungi</taxon>
        <taxon>Fungi incertae sedis</taxon>
        <taxon>Zoopagomycota</taxon>
        <taxon>Kickxellomycotina</taxon>
        <taxon>Dimargaritomycetes</taxon>
        <taxon>Dimargaritales</taxon>
        <taxon>Dimargaritaceae</taxon>
        <taxon>Tieghemiomyces</taxon>
    </lineage>
</organism>
<comment type="catalytic activity">
    <reaction evidence="12">
        <text>FMN + ATP + H(+) = FAD + diphosphate</text>
        <dbReference type="Rhea" id="RHEA:17237"/>
        <dbReference type="ChEBI" id="CHEBI:15378"/>
        <dbReference type="ChEBI" id="CHEBI:30616"/>
        <dbReference type="ChEBI" id="CHEBI:33019"/>
        <dbReference type="ChEBI" id="CHEBI:57692"/>
        <dbReference type="ChEBI" id="CHEBI:58210"/>
        <dbReference type="EC" id="2.7.7.2"/>
    </reaction>
</comment>
<feature type="region of interest" description="Disordered" evidence="13">
    <location>
        <begin position="468"/>
        <end position="501"/>
    </location>
</feature>
<dbReference type="SUPFAM" id="SSF52402">
    <property type="entry name" value="Adenine nucleotide alpha hydrolases-like"/>
    <property type="match status" value="1"/>
</dbReference>
<evidence type="ECO:0000259" key="14">
    <source>
        <dbReference type="Pfam" id="PF01507"/>
    </source>
</evidence>
<feature type="region of interest" description="Disordered" evidence="13">
    <location>
        <begin position="333"/>
        <end position="352"/>
    </location>
</feature>
<keyword evidence="9" id="KW-0067">ATP-binding</keyword>
<comment type="pathway">
    <text evidence="1">Cofactor biosynthesis; FAD biosynthesis; FAD from FMN: step 1/1.</text>
</comment>
<dbReference type="GO" id="GO:0006747">
    <property type="term" value="P:FAD biosynthetic process"/>
    <property type="evidence" value="ECO:0007669"/>
    <property type="project" value="TreeGrafter"/>
</dbReference>
<feature type="region of interest" description="Disordered" evidence="13">
    <location>
        <begin position="1280"/>
        <end position="1304"/>
    </location>
</feature>
<evidence type="ECO:0000256" key="4">
    <source>
        <dbReference type="ARBA" id="ARBA00022643"/>
    </source>
</evidence>
<evidence type="ECO:0000256" key="6">
    <source>
        <dbReference type="ARBA" id="ARBA00022695"/>
    </source>
</evidence>
<evidence type="ECO:0000256" key="10">
    <source>
        <dbReference type="ARBA" id="ARBA00031145"/>
    </source>
</evidence>
<dbReference type="PANTHER" id="PTHR23293:SF9">
    <property type="entry name" value="FAD SYNTHASE"/>
    <property type="match status" value="1"/>
</dbReference>
<comment type="caution">
    <text evidence="15">The sequence shown here is derived from an EMBL/GenBank/DDBJ whole genome shotgun (WGS) entry which is preliminary data.</text>
</comment>
<dbReference type="Gene3D" id="3.40.50.620">
    <property type="entry name" value="HUPs"/>
    <property type="match status" value="1"/>
</dbReference>
<dbReference type="PANTHER" id="PTHR23293">
    <property type="entry name" value="FAD SYNTHETASE-RELATED FMN ADENYLYLTRANSFERASE"/>
    <property type="match status" value="1"/>
</dbReference>
<reference evidence="15" key="1">
    <citation type="submission" date="2022-07" db="EMBL/GenBank/DDBJ databases">
        <title>Phylogenomic reconstructions and comparative analyses of Kickxellomycotina fungi.</title>
        <authorList>
            <person name="Reynolds N.K."/>
            <person name="Stajich J.E."/>
            <person name="Barry K."/>
            <person name="Grigoriev I.V."/>
            <person name="Crous P."/>
            <person name="Smith M.E."/>
        </authorList>
    </citation>
    <scope>NUCLEOTIDE SEQUENCE</scope>
    <source>
        <strain evidence="15">RSA 861</strain>
    </source>
</reference>
<name>A0A9W7ZRT7_9FUNG</name>
<evidence type="ECO:0000256" key="9">
    <source>
        <dbReference type="ARBA" id="ARBA00022840"/>
    </source>
</evidence>
<keyword evidence="8" id="KW-0274">FAD</keyword>
<dbReference type="Proteomes" id="UP001150569">
    <property type="component" value="Unassembled WGS sequence"/>
</dbReference>
<evidence type="ECO:0000256" key="7">
    <source>
        <dbReference type="ARBA" id="ARBA00022741"/>
    </source>
</evidence>
<feature type="compositionally biased region" description="Polar residues" evidence="13">
    <location>
        <begin position="946"/>
        <end position="959"/>
    </location>
</feature>
<dbReference type="CDD" id="cd23948">
    <property type="entry name" value="FAD_synthase"/>
    <property type="match status" value="1"/>
</dbReference>
<dbReference type="EMBL" id="JANBPT010000972">
    <property type="protein sequence ID" value="KAJ1911075.1"/>
    <property type="molecule type" value="Genomic_DNA"/>
</dbReference>
<feature type="region of interest" description="Disordered" evidence="13">
    <location>
        <begin position="900"/>
        <end position="961"/>
    </location>
</feature>
<feature type="domain" description="Phosphoadenosine phosphosulphate reductase" evidence="14">
    <location>
        <begin position="44"/>
        <end position="200"/>
    </location>
</feature>
<keyword evidence="3" id="KW-0285">Flavoprotein</keyword>
<accession>A0A9W7ZRT7</accession>
<evidence type="ECO:0000256" key="5">
    <source>
        <dbReference type="ARBA" id="ARBA00022679"/>
    </source>
</evidence>
<keyword evidence="7" id="KW-0547">Nucleotide-binding</keyword>
<evidence type="ECO:0000256" key="3">
    <source>
        <dbReference type="ARBA" id="ARBA00022630"/>
    </source>
</evidence>
<keyword evidence="6 15" id="KW-0548">Nucleotidyltransferase</keyword>
<evidence type="ECO:0000256" key="13">
    <source>
        <dbReference type="SAM" id="MobiDB-lite"/>
    </source>
</evidence>
<dbReference type="GO" id="GO:0005524">
    <property type="term" value="F:ATP binding"/>
    <property type="evidence" value="ECO:0007669"/>
    <property type="project" value="UniProtKB-KW"/>
</dbReference>
<dbReference type="InterPro" id="IPR014729">
    <property type="entry name" value="Rossmann-like_a/b/a_fold"/>
</dbReference>
<evidence type="ECO:0000256" key="8">
    <source>
        <dbReference type="ARBA" id="ARBA00022827"/>
    </source>
</evidence>